<organism evidence="1">
    <name type="scientific">Albugo laibachii Nc14</name>
    <dbReference type="NCBI Taxonomy" id="890382"/>
    <lineage>
        <taxon>Eukaryota</taxon>
        <taxon>Sar</taxon>
        <taxon>Stramenopiles</taxon>
        <taxon>Oomycota</taxon>
        <taxon>Peronosporomycetes</taxon>
        <taxon>Albuginales</taxon>
        <taxon>Albuginaceae</taxon>
        <taxon>Albugo</taxon>
    </lineage>
</organism>
<protein>
    <submittedName>
        <fullName evidence="1">AlNc14C25G2506 protein</fullName>
    </submittedName>
</protein>
<proteinExistence type="predicted"/>
<evidence type="ECO:0000313" key="1">
    <source>
        <dbReference type="EMBL" id="CCA16762.1"/>
    </source>
</evidence>
<accession>F0W6L7</accession>
<reference evidence="1" key="1">
    <citation type="journal article" date="2011" name="PLoS Biol.">
        <title>Gene gain and loss during evolution of obligate parasitism in the white rust pathogen of Arabidopsis thaliana.</title>
        <authorList>
            <person name="Kemen E."/>
            <person name="Gardiner A."/>
            <person name="Schultz-Larsen T."/>
            <person name="Kemen A.C."/>
            <person name="Balmuth A.L."/>
            <person name="Robert-Seilaniantz A."/>
            <person name="Bailey K."/>
            <person name="Holub E."/>
            <person name="Studholme D.J."/>
            <person name="Maclean D."/>
            <person name="Jones J.D."/>
        </authorList>
    </citation>
    <scope>NUCLEOTIDE SEQUENCE</scope>
</reference>
<gene>
    <name evidence="1" type="primary">AlNc14C25G2506</name>
    <name evidence="1" type="ORF">ALNC14_029050</name>
</gene>
<name>F0W6L7_9STRA</name>
<sequence length="175" mass="20037">MLQLNNQRNELLAFKKRHFGIPSTDWDSVSEVAYTTVFPAASRIELLAWKRIAGHSFLPAPSATILIGLAKSLADTMKMVSINQLVLFEQKMSRCYSRIGSIPSLKRKLCELAYNLKAQKGREMMGTVSITGIGHWRSRVSFIFAVVGVEQPRSRRWLYISREELFKKVRDIKFN</sequence>
<dbReference type="EMBL" id="FR824070">
    <property type="protein sequence ID" value="CCA16762.1"/>
    <property type="molecule type" value="Genomic_DNA"/>
</dbReference>
<dbReference type="HOGENOM" id="CLU_1589434_0_0_1"/>
<reference evidence="1" key="2">
    <citation type="submission" date="2011-02" db="EMBL/GenBank/DDBJ databases">
        <authorList>
            <person name="MacLean D."/>
        </authorList>
    </citation>
    <scope>NUCLEOTIDE SEQUENCE</scope>
</reference>
<dbReference type="AlphaFoldDB" id="F0W6L7"/>